<evidence type="ECO:0000313" key="14">
    <source>
        <dbReference type="Proteomes" id="UP000254866"/>
    </source>
</evidence>
<dbReference type="GO" id="GO:0034476">
    <property type="term" value="P:U5 snRNA 3'-end processing"/>
    <property type="evidence" value="ECO:0007669"/>
    <property type="project" value="TreeGrafter"/>
</dbReference>
<dbReference type="InterPro" id="IPR027408">
    <property type="entry name" value="PNPase/RNase_PH_dom_sf"/>
</dbReference>
<dbReference type="InterPro" id="IPR036345">
    <property type="entry name" value="ExoRNase_PH_dom2_sf"/>
</dbReference>
<dbReference type="AlphaFoldDB" id="A0A370TRM6"/>
<dbReference type="GO" id="GO:0000176">
    <property type="term" value="C:nuclear exosome (RNase complex)"/>
    <property type="evidence" value="ECO:0007669"/>
    <property type="project" value="TreeGrafter"/>
</dbReference>
<evidence type="ECO:0000256" key="4">
    <source>
        <dbReference type="ARBA" id="ARBA00019572"/>
    </source>
</evidence>
<dbReference type="SUPFAM" id="SSF55666">
    <property type="entry name" value="Ribonuclease PH domain 2-like"/>
    <property type="match status" value="1"/>
</dbReference>
<dbReference type="GO" id="GO:0000177">
    <property type="term" value="C:cytoplasmic exosome (RNase complex)"/>
    <property type="evidence" value="ECO:0007669"/>
    <property type="project" value="TreeGrafter"/>
</dbReference>
<dbReference type="EMBL" id="NPIC01000003">
    <property type="protein sequence ID" value="RDL38154.1"/>
    <property type="molecule type" value="Genomic_DNA"/>
</dbReference>
<dbReference type="GO" id="GO:0016075">
    <property type="term" value="P:rRNA catabolic process"/>
    <property type="evidence" value="ECO:0007669"/>
    <property type="project" value="TreeGrafter"/>
</dbReference>
<organism evidence="13 14">
    <name type="scientific">Venustampulla echinocandica</name>
    <dbReference type="NCBI Taxonomy" id="2656787"/>
    <lineage>
        <taxon>Eukaryota</taxon>
        <taxon>Fungi</taxon>
        <taxon>Dikarya</taxon>
        <taxon>Ascomycota</taxon>
        <taxon>Pezizomycotina</taxon>
        <taxon>Leotiomycetes</taxon>
        <taxon>Helotiales</taxon>
        <taxon>Pleuroascaceae</taxon>
        <taxon>Venustampulla</taxon>
    </lineage>
</organism>
<dbReference type="Gene3D" id="3.30.230.70">
    <property type="entry name" value="GHMP Kinase, N-terminal domain"/>
    <property type="match status" value="1"/>
</dbReference>
<dbReference type="GO" id="GO:0071028">
    <property type="term" value="P:nuclear mRNA surveillance"/>
    <property type="evidence" value="ECO:0007669"/>
    <property type="project" value="TreeGrafter"/>
</dbReference>
<evidence type="ECO:0000313" key="13">
    <source>
        <dbReference type="EMBL" id="RDL38154.1"/>
    </source>
</evidence>
<keyword evidence="5" id="KW-0963">Cytoplasm</keyword>
<dbReference type="GO" id="GO:0071038">
    <property type="term" value="P:TRAMP-dependent tRNA surveillance pathway"/>
    <property type="evidence" value="ECO:0007669"/>
    <property type="project" value="TreeGrafter"/>
</dbReference>
<keyword evidence="13" id="KW-0687">Ribonucleoprotein</keyword>
<evidence type="ECO:0000259" key="11">
    <source>
        <dbReference type="Pfam" id="PF01138"/>
    </source>
</evidence>
<keyword evidence="6" id="KW-0698">rRNA processing</keyword>
<dbReference type="GO" id="GO:0071035">
    <property type="term" value="P:nuclear polyadenylation-dependent rRNA catabolic process"/>
    <property type="evidence" value="ECO:0007669"/>
    <property type="project" value="TreeGrafter"/>
</dbReference>
<dbReference type="GeneID" id="43598436"/>
<feature type="domain" description="Exoribonuclease phosphorolytic" evidence="12">
    <location>
        <begin position="223"/>
        <end position="272"/>
    </location>
</feature>
<dbReference type="GO" id="GO:0035925">
    <property type="term" value="F:mRNA 3'-UTR AU-rich region binding"/>
    <property type="evidence" value="ECO:0007669"/>
    <property type="project" value="TreeGrafter"/>
</dbReference>
<dbReference type="InterPro" id="IPR033100">
    <property type="entry name" value="Rrp45"/>
</dbReference>
<sequence>MPREVEPSLNERQFFVKALQENLRIDGRPFDQFRALELEFGDEYGVADVRLGKTRVLANITAEVTAPFPDRPFDGLFTITTELSPMIAPSFEVMRPSETEVLLSRLLEKTLRRSGALDTESLCLIAGSKCWSIRADVHVLSHDGNLVDASCIAVLAALQHFRKPDTSTEGEEVTVYTLAEREPVPLSLLHYPYCVTFSFYSDPNVATAGEGGTAEHQSEVVTLLDATLMEEQLREGSATIGINRHGEVCQIAKLGGVPVDAVAFLGCVQIALVKVKDISAFVTRRLEEDAKKRDKGGLMAELRAQNDR</sequence>
<dbReference type="GO" id="GO:0034475">
    <property type="term" value="P:U4 snRNA 3'-end processing"/>
    <property type="evidence" value="ECO:0007669"/>
    <property type="project" value="TreeGrafter"/>
</dbReference>
<evidence type="ECO:0000256" key="6">
    <source>
        <dbReference type="ARBA" id="ARBA00022552"/>
    </source>
</evidence>
<feature type="domain" description="Exoribonuclease phosphorolytic" evidence="11">
    <location>
        <begin position="32"/>
        <end position="164"/>
    </location>
</feature>
<dbReference type="PANTHER" id="PTHR11097">
    <property type="entry name" value="EXOSOME COMPLEX EXONUCLEASE RIBOSOMAL RNA PROCESSING PROTEIN"/>
    <property type="match status" value="1"/>
</dbReference>
<dbReference type="GO" id="GO:0000467">
    <property type="term" value="P:exonucleolytic trimming to generate mature 3'-end of 5.8S rRNA from tricistronic rRNA transcript (SSU-rRNA, 5.8S rRNA, LSU-rRNA)"/>
    <property type="evidence" value="ECO:0007669"/>
    <property type="project" value="TreeGrafter"/>
</dbReference>
<evidence type="ECO:0000256" key="1">
    <source>
        <dbReference type="ARBA" id="ARBA00004496"/>
    </source>
</evidence>
<dbReference type="RefSeq" id="XP_031870810.1">
    <property type="nucleotide sequence ID" value="XM_032014210.1"/>
</dbReference>
<gene>
    <name evidence="13" type="ORF">BP5553_05587</name>
</gene>
<keyword evidence="8" id="KW-0694">RNA-binding</keyword>
<comment type="similarity">
    <text evidence="3">Belongs to the RNase PH family.</text>
</comment>
<dbReference type="GO" id="GO:0005840">
    <property type="term" value="C:ribosome"/>
    <property type="evidence" value="ECO:0007669"/>
    <property type="project" value="UniProtKB-KW"/>
</dbReference>
<dbReference type="Pfam" id="PF01138">
    <property type="entry name" value="RNase_PH"/>
    <property type="match status" value="1"/>
</dbReference>
<dbReference type="Pfam" id="PF03725">
    <property type="entry name" value="RNase_PH_C"/>
    <property type="match status" value="1"/>
</dbReference>
<dbReference type="OrthoDB" id="10264038at2759"/>
<dbReference type="InterPro" id="IPR001247">
    <property type="entry name" value="ExoRNase_PH_dom1"/>
</dbReference>
<name>A0A370TRM6_9HELO</name>
<dbReference type="InterPro" id="IPR050590">
    <property type="entry name" value="Exosome_comp_Rrp42_subfam"/>
</dbReference>
<comment type="subcellular location">
    <subcellularLocation>
        <location evidence="1">Cytoplasm</location>
    </subcellularLocation>
    <subcellularLocation>
        <location evidence="2">Nucleus</location>
        <location evidence="2">Nucleolus</location>
    </subcellularLocation>
</comment>
<evidence type="ECO:0000259" key="12">
    <source>
        <dbReference type="Pfam" id="PF03725"/>
    </source>
</evidence>
<reference evidence="13 14" key="1">
    <citation type="journal article" date="2018" name="IMA Fungus">
        <title>IMA Genome-F 9: Draft genome sequence of Annulohypoxylon stygium, Aspergillus mulundensis, Berkeleyomyces basicola (syn. Thielaviopsis basicola), Ceratocystis smalleyi, two Cercospora beticola strains, Coleophoma cylindrospora, Fusarium fracticaudum, Phialophora cf. hyalina, and Morchella septimelata.</title>
        <authorList>
            <person name="Wingfield B.D."/>
            <person name="Bills G.F."/>
            <person name="Dong Y."/>
            <person name="Huang W."/>
            <person name="Nel W.J."/>
            <person name="Swalarsk-Parry B.S."/>
            <person name="Vaghefi N."/>
            <person name="Wilken P.M."/>
            <person name="An Z."/>
            <person name="de Beer Z.W."/>
            <person name="De Vos L."/>
            <person name="Chen L."/>
            <person name="Duong T.A."/>
            <person name="Gao Y."/>
            <person name="Hammerbacher A."/>
            <person name="Kikkert J.R."/>
            <person name="Li Y."/>
            <person name="Li H."/>
            <person name="Li K."/>
            <person name="Li Q."/>
            <person name="Liu X."/>
            <person name="Ma X."/>
            <person name="Naidoo K."/>
            <person name="Pethybridge S.J."/>
            <person name="Sun J."/>
            <person name="Steenkamp E.T."/>
            <person name="van der Nest M.A."/>
            <person name="van Wyk S."/>
            <person name="Wingfield M.J."/>
            <person name="Xiong C."/>
            <person name="Yue Q."/>
            <person name="Zhang X."/>
        </authorList>
    </citation>
    <scope>NUCLEOTIDE SEQUENCE [LARGE SCALE GENOMIC DNA]</scope>
    <source>
        <strain evidence="13 14">BP 5553</strain>
    </source>
</reference>
<keyword evidence="7" id="KW-0271">Exosome</keyword>
<dbReference type="InterPro" id="IPR015847">
    <property type="entry name" value="ExoRNase_PH_dom2"/>
</dbReference>
<dbReference type="FunFam" id="3.30.230.70:FF:000005">
    <property type="entry name" value="Exosome complex component RRP45"/>
    <property type="match status" value="1"/>
</dbReference>
<evidence type="ECO:0000256" key="8">
    <source>
        <dbReference type="ARBA" id="ARBA00022884"/>
    </source>
</evidence>
<dbReference type="GO" id="GO:0005730">
    <property type="term" value="C:nucleolus"/>
    <property type="evidence" value="ECO:0007669"/>
    <property type="project" value="UniProtKB-SubCell"/>
</dbReference>
<dbReference type="STRING" id="2656787.A0A370TRM6"/>
<dbReference type="PANTHER" id="PTHR11097:SF14">
    <property type="entry name" value="EXOSOME COMPLEX COMPONENT RRP45"/>
    <property type="match status" value="1"/>
</dbReference>
<evidence type="ECO:0000256" key="2">
    <source>
        <dbReference type="ARBA" id="ARBA00004604"/>
    </source>
</evidence>
<evidence type="ECO:0000256" key="5">
    <source>
        <dbReference type="ARBA" id="ARBA00022490"/>
    </source>
</evidence>
<keyword evidence="13" id="KW-0689">Ribosomal protein</keyword>
<evidence type="ECO:0000256" key="3">
    <source>
        <dbReference type="ARBA" id="ARBA00006678"/>
    </source>
</evidence>
<accession>A0A370TRM6</accession>
<keyword evidence="9" id="KW-0539">Nucleus</keyword>
<evidence type="ECO:0000256" key="10">
    <source>
        <dbReference type="ARBA" id="ARBA00077933"/>
    </source>
</evidence>
<comment type="caution">
    <text evidence="13">The sequence shown here is derived from an EMBL/GenBank/DDBJ whole genome shotgun (WGS) entry which is preliminary data.</text>
</comment>
<keyword evidence="14" id="KW-1185">Reference proteome</keyword>
<evidence type="ECO:0000256" key="7">
    <source>
        <dbReference type="ARBA" id="ARBA00022835"/>
    </source>
</evidence>
<evidence type="ECO:0000256" key="9">
    <source>
        <dbReference type="ARBA" id="ARBA00023242"/>
    </source>
</evidence>
<proteinExistence type="inferred from homology"/>
<dbReference type="GO" id="GO:0034473">
    <property type="term" value="P:U1 snRNA 3'-end processing"/>
    <property type="evidence" value="ECO:0007669"/>
    <property type="project" value="TreeGrafter"/>
</dbReference>
<dbReference type="CDD" id="cd11368">
    <property type="entry name" value="RNase_PH_RRP45"/>
    <property type="match status" value="1"/>
</dbReference>
<protein>
    <recommendedName>
        <fullName evidence="4">Exosome complex component RRP45</fullName>
    </recommendedName>
    <alternativeName>
        <fullName evidence="10">Ribosomal RNA-processing protein 45</fullName>
    </alternativeName>
</protein>
<dbReference type="SUPFAM" id="SSF54211">
    <property type="entry name" value="Ribosomal protein S5 domain 2-like"/>
    <property type="match status" value="1"/>
</dbReference>
<dbReference type="InterPro" id="IPR020568">
    <property type="entry name" value="Ribosomal_Su5_D2-typ_SF"/>
</dbReference>
<dbReference type="Proteomes" id="UP000254866">
    <property type="component" value="Unassembled WGS sequence"/>
</dbReference>